<gene>
    <name evidence="3" type="ORF">PG999_007327</name>
</gene>
<name>A0AAW0QY46_9PEZI</name>
<feature type="compositionally biased region" description="Basic and acidic residues" evidence="2">
    <location>
        <begin position="309"/>
        <end position="327"/>
    </location>
</feature>
<feature type="coiled-coil region" evidence="1">
    <location>
        <begin position="48"/>
        <end position="122"/>
    </location>
</feature>
<organism evidence="3 4">
    <name type="scientific">Apiospora kogelbergensis</name>
    <dbReference type="NCBI Taxonomy" id="1337665"/>
    <lineage>
        <taxon>Eukaryota</taxon>
        <taxon>Fungi</taxon>
        <taxon>Dikarya</taxon>
        <taxon>Ascomycota</taxon>
        <taxon>Pezizomycotina</taxon>
        <taxon>Sordariomycetes</taxon>
        <taxon>Xylariomycetidae</taxon>
        <taxon>Amphisphaeriales</taxon>
        <taxon>Apiosporaceae</taxon>
        <taxon>Apiospora</taxon>
    </lineage>
</organism>
<dbReference type="EMBL" id="JAQQWP010000006">
    <property type="protein sequence ID" value="KAK8115258.1"/>
    <property type="molecule type" value="Genomic_DNA"/>
</dbReference>
<accession>A0AAW0QY46</accession>
<evidence type="ECO:0000313" key="4">
    <source>
        <dbReference type="Proteomes" id="UP001392437"/>
    </source>
</evidence>
<evidence type="ECO:0000256" key="1">
    <source>
        <dbReference type="SAM" id="Coils"/>
    </source>
</evidence>
<dbReference type="AlphaFoldDB" id="A0AAW0QY46"/>
<reference evidence="3 4" key="1">
    <citation type="submission" date="2023-01" db="EMBL/GenBank/DDBJ databases">
        <title>Analysis of 21 Apiospora genomes using comparative genomics revels a genus with tremendous synthesis potential of carbohydrate active enzymes and secondary metabolites.</title>
        <authorList>
            <person name="Sorensen T."/>
        </authorList>
    </citation>
    <scope>NUCLEOTIDE SEQUENCE [LARGE SCALE GENOMIC DNA]</scope>
    <source>
        <strain evidence="3 4">CBS 117206</strain>
    </source>
</reference>
<proteinExistence type="predicted"/>
<feature type="region of interest" description="Disordered" evidence="2">
    <location>
        <begin position="309"/>
        <end position="330"/>
    </location>
</feature>
<evidence type="ECO:0000313" key="3">
    <source>
        <dbReference type="EMBL" id="KAK8115258.1"/>
    </source>
</evidence>
<sequence length="431" mass="50286">MEPGEEDFDPRLNYHTLVRVGFLNETISPGTGHCSKDQIDTECANAVRDEQTRAAEECSKRLENIQNTAANDRAEREGAERECADKLYAERQTITRIKRECAAELSKEIAERNRAVQEEQERMDRKCRMERDRVIQGEKDRIERQCEADRKLAVEGERDAAARKCATDMEQALQGERIQGERKCEVDLARAVQEEKERVERQCKVDKDHALQDERRQCNIDQARAVEDEKKRTERTCEAERDAALRDQKTTVERQCKTEKDRAVQDEQERVERKCELDRERLQQTERETCQRQSATDLERAIRDERDRADKECTDRFQQEQARRGDDISFNPGFQAWPENIADFDIDGATYVLRVRSRVDLAATMDHDTTSPAACVRTYCNSDPLCFGIGWDPRKENRCTTYMDSPYRAIKARDIDSYPHQNMIVKRDRMA</sequence>
<evidence type="ECO:0000256" key="2">
    <source>
        <dbReference type="SAM" id="MobiDB-lite"/>
    </source>
</evidence>
<keyword evidence="1" id="KW-0175">Coiled coil</keyword>
<keyword evidence="4" id="KW-1185">Reference proteome</keyword>
<comment type="caution">
    <text evidence="3">The sequence shown here is derived from an EMBL/GenBank/DDBJ whole genome shotgun (WGS) entry which is preliminary data.</text>
</comment>
<dbReference type="Proteomes" id="UP001392437">
    <property type="component" value="Unassembled WGS sequence"/>
</dbReference>
<protein>
    <submittedName>
        <fullName evidence="3">Uncharacterized protein</fullName>
    </submittedName>
</protein>